<comment type="caution">
    <text evidence="1">The sequence shown here is derived from an EMBL/GenBank/DDBJ whole genome shotgun (WGS) entry which is preliminary data.</text>
</comment>
<dbReference type="SUPFAM" id="SSF46785">
    <property type="entry name" value="Winged helix' DNA-binding domain"/>
    <property type="match status" value="1"/>
</dbReference>
<dbReference type="OrthoDB" id="9808360at2"/>
<dbReference type="InterPro" id="IPR036390">
    <property type="entry name" value="WH_DNA-bd_sf"/>
</dbReference>
<dbReference type="Gene3D" id="1.10.10.10">
    <property type="entry name" value="Winged helix-like DNA-binding domain superfamily/Winged helix DNA-binding domain"/>
    <property type="match status" value="1"/>
</dbReference>
<evidence type="ECO:0000313" key="2">
    <source>
        <dbReference type="Proteomes" id="UP000318521"/>
    </source>
</evidence>
<dbReference type="RefSeq" id="WP_143847096.1">
    <property type="nucleotide sequence ID" value="NZ_VLXZ01000002.1"/>
</dbReference>
<reference evidence="1 2" key="1">
    <citation type="submission" date="2019-07" db="EMBL/GenBank/DDBJ databases">
        <authorList>
            <person name="Park Y.J."/>
            <person name="Jeong S.E."/>
            <person name="Jung H.S."/>
        </authorList>
    </citation>
    <scope>NUCLEOTIDE SEQUENCE [LARGE SCALE GENOMIC DNA]</scope>
    <source>
        <strain evidence="2">P16(2019)</strain>
    </source>
</reference>
<organism evidence="1 2">
    <name type="scientific">Alkalicoccobacillus porphyridii</name>
    <dbReference type="NCBI Taxonomy" id="2597270"/>
    <lineage>
        <taxon>Bacteria</taxon>
        <taxon>Bacillati</taxon>
        <taxon>Bacillota</taxon>
        <taxon>Bacilli</taxon>
        <taxon>Bacillales</taxon>
        <taxon>Bacillaceae</taxon>
        <taxon>Alkalicoccobacillus</taxon>
    </lineage>
</organism>
<keyword evidence="2" id="KW-1185">Reference proteome</keyword>
<accession>A0A554A1T9</accession>
<sequence>MRVKGGVEQAACILVILATQIKDVPVKSDVISERLQVSSSYLKKVMRKLVVHNLIQSVSGTNGGFTLARPIEEVTALELFEAIEGTDEFLQLDGVFQRTFPESSFLDKGEEIFKDAFLSAQQSYRERLADFTLEEMLKQITGFKQLELHDWNQTTPQIWSLNTFLKGAGDTK</sequence>
<dbReference type="NCBIfam" id="TIGR00738">
    <property type="entry name" value="rrf2_super"/>
    <property type="match status" value="1"/>
</dbReference>
<evidence type="ECO:0000313" key="1">
    <source>
        <dbReference type="EMBL" id="TSB47652.1"/>
    </source>
</evidence>
<protein>
    <submittedName>
        <fullName evidence="1">Rrf2 family transcriptional regulator</fullName>
    </submittedName>
</protein>
<name>A0A554A1T9_9BACI</name>
<proteinExistence type="predicted"/>
<gene>
    <name evidence="1" type="ORF">FN960_03785</name>
</gene>
<dbReference type="AlphaFoldDB" id="A0A554A1T9"/>
<dbReference type="GO" id="GO:0005829">
    <property type="term" value="C:cytosol"/>
    <property type="evidence" value="ECO:0007669"/>
    <property type="project" value="TreeGrafter"/>
</dbReference>
<dbReference type="PANTHER" id="PTHR33221:SF9">
    <property type="entry name" value="RRF2 FAMILY PROTEIN"/>
    <property type="match status" value="1"/>
</dbReference>
<dbReference type="Proteomes" id="UP000318521">
    <property type="component" value="Unassembled WGS sequence"/>
</dbReference>
<dbReference type="InterPro" id="IPR000944">
    <property type="entry name" value="Tscrpt_reg_Rrf2"/>
</dbReference>
<dbReference type="Pfam" id="PF02082">
    <property type="entry name" value="Rrf2"/>
    <property type="match status" value="1"/>
</dbReference>
<dbReference type="GO" id="GO:0003700">
    <property type="term" value="F:DNA-binding transcription factor activity"/>
    <property type="evidence" value="ECO:0007669"/>
    <property type="project" value="TreeGrafter"/>
</dbReference>
<dbReference type="PANTHER" id="PTHR33221">
    <property type="entry name" value="WINGED HELIX-TURN-HELIX TRANSCRIPTIONAL REGULATOR, RRF2 FAMILY"/>
    <property type="match status" value="1"/>
</dbReference>
<dbReference type="EMBL" id="VLXZ01000002">
    <property type="protein sequence ID" value="TSB47652.1"/>
    <property type="molecule type" value="Genomic_DNA"/>
</dbReference>
<dbReference type="InterPro" id="IPR036388">
    <property type="entry name" value="WH-like_DNA-bd_sf"/>
</dbReference>
<dbReference type="PROSITE" id="PS51197">
    <property type="entry name" value="HTH_RRF2_2"/>
    <property type="match status" value="1"/>
</dbReference>